<proteinExistence type="predicted"/>
<dbReference type="PATRIC" id="fig|1165867.3.peg.5519"/>
<evidence type="ECO:0000313" key="2">
    <source>
        <dbReference type="Proteomes" id="UP000006447"/>
    </source>
</evidence>
<reference evidence="1 2" key="1">
    <citation type="journal article" date="2012" name="J. Bacteriol.">
        <title>Draft genome sequence of the nitrophenol-degrading actinomycete Rhodococcus imtechensis RKJ300.</title>
        <authorList>
            <person name="Vikram S."/>
            <person name="Kumar S."/>
            <person name="Subramanian S."/>
            <person name="Raghava G.P."/>
        </authorList>
    </citation>
    <scope>NUCLEOTIDE SEQUENCE [LARGE SCALE GENOMIC DNA]</scope>
    <source>
        <strain evidence="1 2">RKJ300</strain>
    </source>
</reference>
<name>I0WIK5_RHOOP</name>
<evidence type="ECO:0000313" key="1">
    <source>
        <dbReference type="EMBL" id="EID76221.1"/>
    </source>
</evidence>
<dbReference type="EMBL" id="AJJH01000144">
    <property type="protein sequence ID" value="EID76221.1"/>
    <property type="molecule type" value="Genomic_DNA"/>
</dbReference>
<sequence>MIGDFKENHNSRHRHSSLGYLTPAEYAAQCTHTHQPVGCEID</sequence>
<comment type="caution">
    <text evidence="1">The sequence shown here is derived from an EMBL/GenBank/DDBJ whole genome shotgun (WGS) entry which is preliminary data.</text>
</comment>
<dbReference type="AlphaFoldDB" id="I0WIK5"/>
<dbReference type="Proteomes" id="UP000006447">
    <property type="component" value="Unassembled WGS sequence"/>
</dbReference>
<gene>
    <name evidence="1" type="ORF">W59_26986</name>
</gene>
<accession>I0WIK5</accession>
<organism evidence="1 2">
    <name type="scientific">Rhodococcus opacus RKJ300 = JCM 13270</name>
    <dbReference type="NCBI Taxonomy" id="1165867"/>
    <lineage>
        <taxon>Bacteria</taxon>
        <taxon>Bacillati</taxon>
        <taxon>Actinomycetota</taxon>
        <taxon>Actinomycetes</taxon>
        <taxon>Mycobacteriales</taxon>
        <taxon>Nocardiaceae</taxon>
        <taxon>Rhodococcus</taxon>
    </lineage>
</organism>
<protein>
    <submittedName>
        <fullName evidence="1">Transposase</fullName>
    </submittedName>
</protein>